<evidence type="ECO:0000256" key="3">
    <source>
        <dbReference type="ARBA" id="ARBA00022448"/>
    </source>
</evidence>
<organism evidence="10">
    <name type="scientific">Brassica cretica</name>
    <name type="common">Mustard</name>
    <dbReference type="NCBI Taxonomy" id="69181"/>
    <lineage>
        <taxon>Eukaryota</taxon>
        <taxon>Viridiplantae</taxon>
        <taxon>Streptophyta</taxon>
        <taxon>Embryophyta</taxon>
        <taxon>Tracheophyta</taxon>
        <taxon>Spermatophyta</taxon>
        <taxon>Magnoliopsida</taxon>
        <taxon>eudicotyledons</taxon>
        <taxon>Gunneridae</taxon>
        <taxon>Pentapetalae</taxon>
        <taxon>rosids</taxon>
        <taxon>malvids</taxon>
        <taxon>Brassicales</taxon>
        <taxon>Brassicaceae</taxon>
        <taxon>Brassiceae</taxon>
        <taxon>Brassica</taxon>
    </lineage>
</organism>
<protein>
    <recommendedName>
        <fullName evidence="9">ABC-2 type transporter transmembrane domain-containing protein</fullName>
    </recommendedName>
</protein>
<dbReference type="EMBL" id="QGKY02001925">
    <property type="protein sequence ID" value="KAF2547815.1"/>
    <property type="molecule type" value="Genomic_DNA"/>
</dbReference>
<keyword evidence="3" id="KW-0813">Transport</keyword>
<dbReference type="PANTHER" id="PTHR48042">
    <property type="entry name" value="ABC TRANSPORTER G FAMILY MEMBER 11"/>
    <property type="match status" value="1"/>
</dbReference>
<evidence type="ECO:0000256" key="8">
    <source>
        <dbReference type="SAM" id="Phobius"/>
    </source>
</evidence>
<keyword evidence="5 8" id="KW-1133">Transmembrane helix</keyword>
<feature type="region of interest" description="Disordered" evidence="7">
    <location>
        <begin position="270"/>
        <end position="304"/>
    </location>
</feature>
<reference evidence="10" key="1">
    <citation type="submission" date="2019-12" db="EMBL/GenBank/DDBJ databases">
        <title>Genome sequencing and annotation of Brassica cretica.</title>
        <authorList>
            <person name="Studholme D.J."/>
            <person name="Sarris P.F."/>
        </authorList>
    </citation>
    <scope>NUCLEOTIDE SEQUENCE</scope>
    <source>
        <strain evidence="10">PFS-102/07</strain>
        <tissue evidence="10">Leaf</tissue>
    </source>
</reference>
<dbReference type="PANTHER" id="PTHR48042:SF29">
    <property type="entry name" value="ABC TRANSPORTER G FAMILY MEMBER 15-RELATED"/>
    <property type="match status" value="1"/>
</dbReference>
<dbReference type="AlphaFoldDB" id="A0A8S9GNI4"/>
<evidence type="ECO:0000313" key="10">
    <source>
        <dbReference type="EMBL" id="KAF2547815.1"/>
    </source>
</evidence>
<comment type="caution">
    <text evidence="10">The sequence shown here is derived from an EMBL/GenBank/DDBJ whole genome shotgun (WGS) entry which is preliminary data.</text>
</comment>
<dbReference type="GO" id="GO:0016020">
    <property type="term" value="C:membrane"/>
    <property type="evidence" value="ECO:0007669"/>
    <property type="project" value="UniProtKB-SubCell"/>
</dbReference>
<evidence type="ECO:0000256" key="2">
    <source>
        <dbReference type="ARBA" id="ARBA00005814"/>
    </source>
</evidence>
<evidence type="ECO:0000259" key="9">
    <source>
        <dbReference type="Pfam" id="PF01061"/>
    </source>
</evidence>
<dbReference type="GO" id="GO:0140359">
    <property type="term" value="F:ABC-type transporter activity"/>
    <property type="evidence" value="ECO:0007669"/>
    <property type="project" value="InterPro"/>
</dbReference>
<dbReference type="InterPro" id="IPR013525">
    <property type="entry name" value="ABC2_TM"/>
</dbReference>
<feature type="transmembrane region" description="Helical" evidence="8">
    <location>
        <begin position="66"/>
        <end position="91"/>
    </location>
</feature>
<gene>
    <name evidence="10" type="ORF">F2Q70_00022780</name>
</gene>
<feature type="compositionally biased region" description="Low complexity" evidence="7">
    <location>
        <begin position="273"/>
        <end position="282"/>
    </location>
</feature>
<feature type="transmembrane region" description="Helical" evidence="8">
    <location>
        <begin position="131"/>
        <end position="155"/>
    </location>
</feature>
<keyword evidence="6 8" id="KW-0472">Membrane</keyword>
<feature type="transmembrane region" description="Helical" evidence="8">
    <location>
        <begin position="219"/>
        <end position="240"/>
    </location>
</feature>
<evidence type="ECO:0000256" key="5">
    <source>
        <dbReference type="ARBA" id="ARBA00022989"/>
    </source>
</evidence>
<evidence type="ECO:0000256" key="4">
    <source>
        <dbReference type="ARBA" id="ARBA00022692"/>
    </source>
</evidence>
<comment type="similarity">
    <text evidence="2">Belongs to the ABC transporter superfamily. ABCG family. Eye pigment precursor importer (TC 3.A.1.204) subfamily.</text>
</comment>
<dbReference type="InterPro" id="IPR052215">
    <property type="entry name" value="Plant_ABCG"/>
</dbReference>
<evidence type="ECO:0000256" key="6">
    <source>
        <dbReference type="ARBA" id="ARBA00023136"/>
    </source>
</evidence>
<feature type="domain" description="ABC-2 type transporter transmembrane" evidence="9">
    <location>
        <begin position="50"/>
        <end position="183"/>
    </location>
</feature>
<comment type="subcellular location">
    <subcellularLocation>
        <location evidence="1">Membrane</location>
        <topology evidence="1">Multi-pass membrane protein</topology>
    </subcellularLocation>
</comment>
<dbReference type="Pfam" id="PF01061">
    <property type="entry name" value="ABC2_membrane"/>
    <property type="match status" value="1"/>
</dbReference>
<accession>A0A8S9GNI4</accession>
<keyword evidence="4 8" id="KW-0812">Transmembrane</keyword>
<name>A0A8S9GNI4_BRACR</name>
<sequence>MLIWPCGALDHEKTFCVSEGCLSSLIHFCEAQNSAEAGMLIWPCGALDHEKVFYKERMSGYYGVSVYILSNYISSFPFLVSLSVITGTITYNLVKFRPGFSHYAFFCLNIFFSVSVIESLMMVVASLVPNFLMGLVTGAGLIGIIMMTSGFFRLLPDLPKIFWRYPVSYISYGSWAIQGGYKNDFLGLEFEPLFPGEPKMTGEEVINKIFRVKVTHSKWWDLAAVVGILVCYRLLFFVVLKLKERAGPALKAIQAKRTMRNLDRRPSFKRMPSLSLSLSSMSSRRHQPFRSLSSQEGLNSPAHY</sequence>
<evidence type="ECO:0000256" key="1">
    <source>
        <dbReference type="ARBA" id="ARBA00004141"/>
    </source>
</evidence>
<proteinExistence type="inferred from homology"/>
<evidence type="ECO:0000256" key="7">
    <source>
        <dbReference type="SAM" id="MobiDB-lite"/>
    </source>
</evidence>
<feature type="transmembrane region" description="Helical" evidence="8">
    <location>
        <begin position="103"/>
        <end position="125"/>
    </location>
</feature>